<gene>
    <name evidence="1" type="ORF">J42TS3_03850</name>
</gene>
<name>A0ABQ4M5U6_9BACL</name>
<protein>
    <recommendedName>
        <fullName evidence="3">DUF4309 domain-containing protein</fullName>
    </recommendedName>
</protein>
<evidence type="ECO:0000313" key="2">
    <source>
        <dbReference type="Proteomes" id="UP000679992"/>
    </source>
</evidence>
<dbReference type="Proteomes" id="UP000679992">
    <property type="component" value="Unassembled WGS sequence"/>
</dbReference>
<sequence length="378" mass="42029">MNMNWSSGAAKGFRLISTLLLSLALMIVVTGCSSDKAAGNSPAPHSIAPDKIAPDSTAATVVPGRYLISNYSPVNVGFAEVTALNAEQSRYHLSLSVVRGFSHHNGAMEFDFGWDADMSEFKPEDEEFKDVSLRFTENSLTVDYPGTGYGGMNAEPKGTYYLSNSDSKEASFLTKLYELFGLPEAYSSGYSDVYTFELDDTRLLLLVESQNTLDKSEVAERHLALYDIPARSLENLGEAADYNVADNRDKLQSLGADKDLVYRVLRKSYHDRLIDLEMQKFDEGEPGFLNTEEYKLSEQEAFYIATGLNNMTRYVNNARGEDNIGSIFIMEVDRSDEATVVVHLYELVRNGEDDEHTATSDWLEVDRASGRVSSSLFD</sequence>
<evidence type="ECO:0000313" key="1">
    <source>
        <dbReference type="EMBL" id="GIP51350.1"/>
    </source>
</evidence>
<reference evidence="1 2" key="1">
    <citation type="submission" date="2021-03" db="EMBL/GenBank/DDBJ databases">
        <title>Antimicrobial resistance genes in bacteria isolated from Japanese honey, and their potential for conferring macrolide and lincosamide resistance in the American foulbrood pathogen Paenibacillus larvae.</title>
        <authorList>
            <person name="Okamoto M."/>
            <person name="Kumagai M."/>
            <person name="Kanamori H."/>
            <person name="Takamatsu D."/>
        </authorList>
    </citation>
    <scope>NUCLEOTIDE SEQUENCE [LARGE SCALE GENOMIC DNA]</scope>
    <source>
        <strain evidence="1 2">J42TS3</strain>
    </source>
</reference>
<dbReference type="EMBL" id="BOSL01000001">
    <property type="protein sequence ID" value="GIP51350.1"/>
    <property type="molecule type" value="Genomic_DNA"/>
</dbReference>
<accession>A0ABQ4M5U6</accession>
<keyword evidence="2" id="KW-1185">Reference proteome</keyword>
<dbReference type="RefSeq" id="WP_211023119.1">
    <property type="nucleotide sequence ID" value="NZ_BOSL01000001.1"/>
</dbReference>
<evidence type="ECO:0008006" key="3">
    <source>
        <dbReference type="Google" id="ProtNLM"/>
    </source>
</evidence>
<comment type="caution">
    <text evidence="1">The sequence shown here is derived from an EMBL/GenBank/DDBJ whole genome shotgun (WGS) entry which is preliminary data.</text>
</comment>
<proteinExistence type="predicted"/>
<organism evidence="1 2">
    <name type="scientific">Paenibacillus vini</name>
    <dbReference type="NCBI Taxonomy" id="1476024"/>
    <lineage>
        <taxon>Bacteria</taxon>
        <taxon>Bacillati</taxon>
        <taxon>Bacillota</taxon>
        <taxon>Bacilli</taxon>
        <taxon>Bacillales</taxon>
        <taxon>Paenibacillaceae</taxon>
        <taxon>Paenibacillus</taxon>
    </lineage>
</organism>